<accession>A0A0K1Q521</accession>
<sequence length="236" mass="23143">MFGTPVCIQASCTIGSGNTINDITCANQQGLCVPTGSGASGVCFPFCAYSSTKIESPCAGGNKCAGAYLANGQDGTTAIGFCAPSCTGDTDCKGTAGQQCQIETGNCVAAANHVVFTKKVGEGCDSTATTQACVCEAGSDATKGLCGSTCVTGTAGNAACATAGGGANWKCTAKLKTSYTNNGQTVTGYTAQPDDIVGTCALACPNGDADCAALATAAGTTVSCLDFVDGKYCSFP</sequence>
<name>A0A0K1Q521_9BACT</name>
<dbReference type="EMBL" id="CP012333">
    <property type="protein sequence ID" value="AKV00828.1"/>
    <property type="molecule type" value="Genomic_DNA"/>
</dbReference>
<dbReference type="KEGG" id="llu:AKJ09_07491"/>
<reference evidence="1 2" key="1">
    <citation type="submission" date="2015-08" db="EMBL/GenBank/DDBJ databases">
        <authorList>
            <person name="Babu N.S."/>
            <person name="Beckwith C.J."/>
            <person name="Beseler K.G."/>
            <person name="Brison A."/>
            <person name="Carone J.V."/>
            <person name="Caskin T.P."/>
            <person name="Diamond M."/>
            <person name="Durham M.E."/>
            <person name="Foxe J.M."/>
            <person name="Go M."/>
            <person name="Henderson B.A."/>
            <person name="Jones I.B."/>
            <person name="McGettigan J.A."/>
            <person name="Micheletti S.J."/>
            <person name="Nasrallah M.E."/>
            <person name="Ortiz D."/>
            <person name="Piller C.R."/>
            <person name="Privatt S.R."/>
            <person name="Schneider S.L."/>
            <person name="Sharp S."/>
            <person name="Smith T.C."/>
            <person name="Stanton J.D."/>
            <person name="Ullery H.E."/>
            <person name="Wilson R.J."/>
            <person name="Serrano M.G."/>
            <person name="Buck G."/>
            <person name="Lee V."/>
            <person name="Wang Y."/>
            <person name="Carvalho R."/>
            <person name="Voegtly L."/>
            <person name="Shi R."/>
            <person name="Duckworth R."/>
            <person name="Johnson A."/>
            <person name="Loviza R."/>
            <person name="Walstead R."/>
            <person name="Shah Z."/>
            <person name="Kiflezghi M."/>
            <person name="Wade K."/>
            <person name="Ball S.L."/>
            <person name="Bradley K.W."/>
            <person name="Asai D.J."/>
            <person name="Bowman C.A."/>
            <person name="Russell D.A."/>
            <person name="Pope W.H."/>
            <person name="Jacobs-Sera D."/>
            <person name="Hendrix R.W."/>
            <person name="Hatfull G.F."/>
        </authorList>
    </citation>
    <scope>NUCLEOTIDE SEQUENCE [LARGE SCALE GENOMIC DNA]</scope>
    <source>
        <strain evidence="1 2">DSM 27648</strain>
    </source>
</reference>
<protein>
    <submittedName>
        <fullName evidence="1">Tryptophan synthase alpha chain</fullName>
    </submittedName>
</protein>
<dbReference type="Proteomes" id="UP000064967">
    <property type="component" value="Chromosome"/>
</dbReference>
<keyword evidence="2" id="KW-1185">Reference proteome</keyword>
<evidence type="ECO:0000313" key="1">
    <source>
        <dbReference type="EMBL" id="AKV00828.1"/>
    </source>
</evidence>
<proteinExistence type="predicted"/>
<evidence type="ECO:0000313" key="2">
    <source>
        <dbReference type="Proteomes" id="UP000064967"/>
    </source>
</evidence>
<organism evidence="1 2">
    <name type="scientific">Labilithrix luteola</name>
    <dbReference type="NCBI Taxonomy" id="1391654"/>
    <lineage>
        <taxon>Bacteria</taxon>
        <taxon>Pseudomonadati</taxon>
        <taxon>Myxococcota</taxon>
        <taxon>Polyangia</taxon>
        <taxon>Polyangiales</taxon>
        <taxon>Labilitrichaceae</taxon>
        <taxon>Labilithrix</taxon>
    </lineage>
</organism>
<dbReference type="AlphaFoldDB" id="A0A0K1Q521"/>
<gene>
    <name evidence="1" type="ORF">AKJ09_07491</name>
</gene>